<dbReference type="AlphaFoldDB" id="A0A223N2N1"/>
<organism evidence="2 3">
    <name type="scientific">Vibrio qinghaiensis</name>
    <dbReference type="NCBI Taxonomy" id="2025808"/>
    <lineage>
        <taxon>Bacteria</taxon>
        <taxon>Pseudomonadati</taxon>
        <taxon>Pseudomonadota</taxon>
        <taxon>Gammaproteobacteria</taxon>
        <taxon>Vibrionales</taxon>
        <taxon>Vibrionaceae</taxon>
        <taxon>Vibrio</taxon>
    </lineage>
</organism>
<dbReference type="KEGG" id="vqi:CCZ37_16785"/>
<dbReference type="EMBL" id="CP022742">
    <property type="protein sequence ID" value="ASU24152.1"/>
    <property type="molecule type" value="Genomic_DNA"/>
</dbReference>
<evidence type="ECO:0000256" key="1">
    <source>
        <dbReference type="SAM" id="Phobius"/>
    </source>
</evidence>
<accession>A0A223N2N1</accession>
<dbReference type="RefSeq" id="WP_094501633.1">
    <property type="nucleotide sequence ID" value="NZ_CAWNHI010000002.1"/>
</dbReference>
<keyword evidence="1" id="KW-0812">Transmembrane</keyword>
<name>A0A223N2N1_9VIBR</name>
<proteinExistence type="predicted"/>
<evidence type="ECO:0000313" key="3">
    <source>
        <dbReference type="Proteomes" id="UP000215148"/>
    </source>
</evidence>
<gene>
    <name evidence="2" type="ORF">CCZ37_16785</name>
</gene>
<keyword evidence="3" id="KW-1185">Reference proteome</keyword>
<keyword evidence="1" id="KW-1133">Transmembrane helix</keyword>
<protein>
    <submittedName>
        <fullName evidence="2">Uncharacterized protein</fullName>
    </submittedName>
</protein>
<keyword evidence="1" id="KW-0472">Membrane</keyword>
<feature type="transmembrane region" description="Helical" evidence="1">
    <location>
        <begin position="14"/>
        <end position="33"/>
    </location>
</feature>
<reference evidence="2 3" key="1">
    <citation type="submission" date="2017-08" db="EMBL/GenBank/DDBJ databases">
        <title>The Vibrio qinghaiensis sp.-Q67 is a luminous bacteria isolated firstly from Qinghai lake, Qinghai province, China, which has been proved to be very sensitive to detect environmental and food pollutants. Therefore, complete genome analysis of V. qinghaiensis sp.-Q67 highlights the potential application of this strain on detection of hazards in the contaminated environments.</title>
        <authorList>
            <person name="Gong L."/>
        </authorList>
    </citation>
    <scope>NUCLEOTIDE SEQUENCE [LARGE SCALE GENOMIC DNA]</scope>
    <source>
        <strain evidence="2 3">Q67</strain>
    </source>
</reference>
<sequence length="373" mass="43141">MSFISKLNNLESKFSWSLFGFVLAVFFGSLTIYTEFFKVETPYLTTEILSETNVLSFKEDVKELKVLWGDIDIKSLDKTISVVSVRVKNDGGSSLLKEYYDSEYPVTIVVKDAQIMEVELISSSSDYLKNRALISFHESKVLLPEVILDQGNSYIFKILLLHENSTHPRFSMVGKIAGVKELKIERLNEEKKVGFWSEVFSGGIGVQLVRAPLYFFGFIFSLTLTFLPIIITSEFISKLKRKRILKKYKEMEVTVCEEVQDYIFDLYLSSGVSDIEKISTFISDENNLVSYVEKSKKYLTDEQREAYYLQQRYYAENPSYKRSERRASFDRYQLYSLLKKSGVIEVQGDIAKVREGASELISDFLKFVKIREK</sequence>
<evidence type="ECO:0000313" key="2">
    <source>
        <dbReference type="EMBL" id="ASU24152.1"/>
    </source>
</evidence>
<dbReference type="Proteomes" id="UP000215148">
    <property type="component" value="Chromosome 2"/>
</dbReference>
<feature type="transmembrane region" description="Helical" evidence="1">
    <location>
        <begin position="215"/>
        <end position="237"/>
    </location>
</feature>